<reference evidence="3 4" key="1">
    <citation type="journal article" date="2015" name="Nature">
        <title>rRNA introns, odd ribosomes, and small enigmatic genomes across a large radiation of phyla.</title>
        <authorList>
            <person name="Brown C.T."/>
            <person name="Hug L.A."/>
            <person name="Thomas B.C."/>
            <person name="Sharon I."/>
            <person name="Castelle C.J."/>
            <person name="Singh A."/>
            <person name="Wilkins M.J."/>
            <person name="Williams K.H."/>
            <person name="Banfield J.F."/>
        </authorList>
    </citation>
    <scope>NUCLEOTIDE SEQUENCE [LARGE SCALE GENOMIC DNA]</scope>
</reference>
<dbReference type="InterPro" id="IPR036165">
    <property type="entry name" value="YefM-like_sf"/>
</dbReference>
<comment type="function">
    <text evidence="2">Antitoxin component of a type II toxin-antitoxin (TA) system.</text>
</comment>
<dbReference type="Gene3D" id="3.40.1620.10">
    <property type="entry name" value="YefM-like domain"/>
    <property type="match status" value="1"/>
</dbReference>
<evidence type="ECO:0000313" key="4">
    <source>
        <dbReference type="Proteomes" id="UP000034932"/>
    </source>
</evidence>
<comment type="caution">
    <text evidence="3">The sequence shown here is derived from an EMBL/GenBank/DDBJ whole genome shotgun (WGS) entry which is preliminary data.</text>
</comment>
<dbReference type="STRING" id="1618573.UT19_C0012G0022"/>
<accession>A0A0G0LNE9</accession>
<dbReference type="PANTHER" id="PTHR33713:SF10">
    <property type="entry name" value="ANTITOXIN YAFN"/>
    <property type="match status" value="1"/>
</dbReference>
<name>A0A0G0LNE9_9BACT</name>
<dbReference type="AlphaFoldDB" id="A0A0G0LNE9"/>
<organism evidence="3 4">
    <name type="scientific">Candidatus Woesebacteria bacterium GW2011_GWB1_39_10b</name>
    <dbReference type="NCBI Taxonomy" id="1618573"/>
    <lineage>
        <taxon>Bacteria</taxon>
        <taxon>Candidatus Woeseibacteriota</taxon>
    </lineage>
</organism>
<evidence type="ECO:0000256" key="2">
    <source>
        <dbReference type="RuleBase" id="RU362080"/>
    </source>
</evidence>
<dbReference type="PANTHER" id="PTHR33713">
    <property type="entry name" value="ANTITOXIN YAFN-RELATED"/>
    <property type="match status" value="1"/>
</dbReference>
<evidence type="ECO:0000313" key="3">
    <source>
        <dbReference type="EMBL" id="KKQ93433.1"/>
    </source>
</evidence>
<dbReference type="InterPro" id="IPR051405">
    <property type="entry name" value="phD/YefM_antitoxin"/>
</dbReference>
<dbReference type="EMBL" id="LBVW01000012">
    <property type="protein sequence ID" value="KKQ93433.1"/>
    <property type="molecule type" value="Genomic_DNA"/>
</dbReference>
<sequence>MMPTANDLKTVTDMREDAIGLLNAVNKKKNPIVIMHRNSPQAVMLSVEEYNKLIEMVDDYMDELIAMDLEKEPYKPDDYVSEEEALKELGLK</sequence>
<dbReference type="NCBIfam" id="TIGR01552">
    <property type="entry name" value="phd_fam"/>
    <property type="match status" value="1"/>
</dbReference>
<gene>
    <name evidence="3" type="ORF">UT19_C0012G0022</name>
</gene>
<protein>
    <recommendedName>
        <fullName evidence="2">Antitoxin</fullName>
    </recommendedName>
</protein>
<dbReference type="InterPro" id="IPR006442">
    <property type="entry name" value="Antitoxin_Phd/YefM"/>
</dbReference>
<dbReference type="Pfam" id="PF02604">
    <property type="entry name" value="PhdYeFM_antitox"/>
    <property type="match status" value="1"/>
</dbReference>
<dbReference type="Proteomes" id="UP000034932">
    <property type="component" value="Unassembled WGS sequence"/>
</dbReference>
<dbReference type="SUPFAM" id="SSF143120">
    <property type="entry name" value="YefM-like"/>
    <property type="match status" value="1"/>
</dbReference>
<proteinExistence type="inferred from homology"/>
<comment type="similarity">
    <text evidence="1 2">Belongs to the phD/YefM antitoxin family.</text>
</comment>
<evidence type="ECO:0000256" key="1">
    <source>
        <dbReference type="ARBA" id="ARBA00009981"/>
    </source>
</evidence>